<gene>
    <name evidence="3" type="ORF">EVAR_96697_1</name>
</gene>
<evidence type="ECO:0000313" key="4">
    <source>
        <dbReference type="Proteomes" id="UP000299102"/>
    </source>
</evidence>
<proteinExistence type="predicted"/>
<feature type="region of interest" description="Disordered" evidence="1">
    <location>
        <begin position="1"/>
        <end position="26"/>
    </location>
</feature>
<keyword evidence="4" id="KW-1185">Reference proteome</keyword>
<dbReference type="GO" id="GO:0071897">
    <property type="term" value="P:DNA biosynthetic process"/>
    <property type="evidence" value="ECO:0007669"/>
    <property type="project" value="UniProtKB-ARBA"/>
</dbReference>
<dbReference type="AlphaFoldDB" id="A0A4C1WH18"/>
<evidence type="ECO:0000256" key="1">
    <source>
        <dbReference type="SAM" id="MobiDB-lite"/>
    </source>
</evidence>
<dbReference type="OrthoDB" id="422540at2759"/>
<dbReference type="Pfam" id="PF17919">
    <property type="entry name" value="RT_RNaseH_2"/>
    <property type="match status" value="1"/>
</dbReference>
<dbReference type="SUPFAM" id="SSF56672">
    <property type="entry name" value="DNA/RNA polymerases"/>
    <property type="match status" value="1"/>
</dbReference>
<dbReference type="InterPro" id="IPR043502">
    <property type="entry name" value="DNA/RNA_pol_sf"/>
</dbReference>
<name>A0A4C1WH18_EUMVA</name>
<feature type="compositionally biased region" description="Basic residues" evidence="1">
    <location>
        <begin position="1"/>
        <end position="15"/>
    </location>
</feature>
<evidence type="ECO:0000313" key="3">
    <source>
        <dbReference type="EMBL" id="GBP50461.1"/>
    </source>
</evidence>
<organism evidence="3 4">
    <name type="scientific">Eumeta variegata</name>
    <name type="common">Bagworm moth</name>
    <name type="synonym">Eumeta japonica</name>
    <dbReference type="NCBI Taxonomy" id="151549"/>
    <lineage>
        <taxon>Eukaryota</taxon>
        <taxon>Metazoa</taxon>
        <taxon>Ecdysozoa</taxon>
        <taxon>Arthropoda</taxon>
        <taxon>Hexapoda</taxon>
        <taxon>Insecta</taxon>
        <taxon>Pterygota</taxon>
        <taxon>Neoptera</taxon>
        <taxon>Endopterygota</taxon>
        <taxon>Lepidoptera</taxon>
        <taxon>Glossata</taxon>
        <taxon>Ditrysia</taxon>
        <taxon>Tineoidea</taxon>
        <taxon>Psychidae</taxon>
        <taxon>Oiketicinae</taxon>
        <taxon>Eumeta</taxon>
    </lineage>
</organism>
<protein>
    <recommendedName>
        <fullName evidence="2">Reverse transcriptase/retrotransposon-derived protein RNase H-like domain-containing protein</fullName>
    </recommendedName>
</protein>
<dbReference type="EMBL" id="BGZK01000566">
    <property type="protein sequence ID" value="GBP50461.1"/>
    <property type="molecule type" value="Genomic_DNA"/>
</dbReference>
<reference evidence="3 4" key="1">
    <citation type="journal article" date="2019" name="Commun. Biol.">
        <title>The bagworm genome reveals a unique fibroin gene that provides high tensile strength.</title>
        <authorList>
            <person name="Kono N."/>
            <person name="Nakamura H."/>
            <person name="Ohtoshi R."/>
            <person name="Tomita M."/>
            <person name="Numata K."/>
            <person name="Arakawa K."/>
        </authorList>
    </citation>
    <scope>NUCLEOTIDE SEQUENCE [LARGE SCALE GENOMIC DNA]</scope>
</reference>
<dbReference type="Proteomes" id="UP000299102">
    <property type="component" value="Unassembled WGS sequence"/>
</dbReference>
<accession>A0A4C1WH18</accession>
<feature type="domain" description="Reverse transcriptase/retrotransposon-derived protein RNase H-like" evidence="2">
    <location>
        <begin position="63"/>
        <end position="108"/>
    </location>
</feature>
<evidence type="ECO:0000259" key="2">
    <source>
        <dbReference type="Pfam" id="PF17919"/>
    </source>
</evidence>
<comment type="caution">
    <text evidence="3">The sequence shown here is derived from an EMBL/GenBank/DDBJ whole genome shotgun (WGS) entry which is preliminary data.</text>
</comment>
<sequence length="109" mass="12168">MPHVPRKHNTVHHIRTTPDPPVSSAPRRLAPYKLKITRNEFQQILNNGLAKGSRPVDLAGESLKTFEQCKEDLRNAALLTHPHCEAKLLLTTNASDVALGAVLQQYQNE</sequence>
<dbReference type="InterPro" id="IPR041577">
    <property type="entry name" value="RT_RNaseH_2"/>
</dbReference>